<dbReference type="AlphaFoldDB" id="A0A0N5BR15"/>
<evidence type="ECO:0000256" key="1">
    <source>
        <dbReference type="SAM" id="Phobius"/>
    </source>
</evidence>
<sequence length="344" mass="39756">MSILTNTFDFIKRHKKAIIASSTIVAGGAASIYYYLSKKEESLKVVDEKWENEYINKINILKKKHEYLLNAYSAARQLKMKEYVQKILKIIDDNYNIENIKTQIMDAETSDIRAKAFINLGKTAIARDISFSIITCCMLVALECQANVLAYEISHQSRFKNTSSSTDSEAYYTQTFLEMITLFISENNLKNIMTKINEIVFTDMESVDLKKSYTKDEFINNFVNLGKAVLHDDFFQSISDKFVPNMKFVRQQQIELVILFEDYVDLLDIINQNHILETLIEQYLTNFSSIAFSKIKNDNCYYVGLIPKISESYDQAVRQNSNLNVSDIITDIQNICYDKLLNKA</sequence>
<dbReference type="WBParaSite" id="SPAL_0000832100.1">
    <property type="protein sequence ID" value="SPAL_0000832100.1"/>
    <property type="gene ID" value="SPAL_0000832100"/>
</dbReference>
<feature type="transmembrane region" description="Helical" evidence="1">
    <location>
        <begin position="17"/>
        <end position="36"/>
    </location>
</feature>
<keyword evidence="2" id="KW-1185">Reference proteome</keyword>
<accession>A0A0N5BR15</accession>
<keyword evidence="1" id="KW-1133">Transmembrane helix</keyword>
<proteinExistence type="predicted"/>
<keyword evidence="1" id="KW-0812">Transmembrane</keyword>
<name>A0A0N5BR15_STREA</name>
<keyword evidence="1" id="KW-0472">Membrane</keyword>
<protein>
    <submittedName>
        <fullName evidence="3">Peroxisomal assembly protein PEX3</fullName>
    </submittedName>
</protein>
<organism evidence="2 3">
    <name type="scientific">Strongyloides papillosus</name>
    <name type="common">Intestinal threadworm</name>
    <dbReference type="NCBI Taxonomy" id="174720"/>
    <lineage>
        <taxon>Eukaryota</taxon>
        <taxon>Metazoa</taxon>
        <taxon>Ecdysozoa</taxon>
        <taxon>Nematoda</taxon>
        <taxon>Chromadorea</taxon>
        <taxon>Rhabditida</taxon>
        <taxon>Tylenchina</taxon>
        <taxon>Panagrolaimomorpha</taxon>
        <taxon>Strongyloidoidea</taxon>
        <taxon>Strongyloididae</taxon>
        <taxon>Strongyloides</taxon>
    </lineage>
</organism>
<reference evidence="3" key="1">
    <citation type="submission" date="2017-02" db="UniProtKB">
        <authorList>
            <consortium name="WormBaseParasite"/>
        </authorList>
    </citation>
    <scope>IDENTIFICATION</scope>
</reference>
<evidence type="ECO:0000313" key="2">
    <source>
        <dbReference type="Proteomes" id="UP000046392"/>
    </source>
</evidence>
<dbReference type="Proteomes" id="UP000046392">
    <property type="component" value="Unplaced"/>
</dbReference>
<evidence type="ECO:0000313" key="3">
    <source>
        <dbReference type="WBParaSite" id="SPAL_0000832100.1"/>
    </source>
</evidence>